<dbReference type="Proteomes" id="UP000700059">
    <property type="component" value="Unassembled WGS sequence"/>
</dbReference>
<gene>
    <name evidence="1" type="ORF">K4G57_07305</name>
</gene>
<sequence>MNENINMRIVRYFADKYPHLSNFIYKCFAEEIRKLNLQDFVFKQVINQEEIKNRLKCFNLDTLSKLHQLSKSEKSQADFKKETLAIIFAFCIKQDF</sequence>
<dbReference type="EMBL" id="JAIGYQ010000010">
    <property type="protein sequence ID" value="MBX7491264.1"/>
    <property type="molecule type" value="Genomic_DNA"/>
</dbReference>
<accession>A0ABS7JPC3</accession>
<proteinExistence type="predicted"/>
<name>A0ABS7JPC3_9HELI</name>
<evidence type="ECO:0000313" key="1">
    <source>
        <dbReference type="EMBL" id="MBX7491264.1"/>
    </source>
</evidence>
<protein>
    <submittedName>
        <fullName evidence="1">Uncharacterized protein</fullName>
    </submittedName>
</protein>
<comment type="caution">
    <text evidence="1">The sequence shown here is derived from an EMBL/GenBank/DDBJ whole genome shotgun (WGS) entry which is preliminary data.</text>
</comment>
<keyword evidence="2" id="KW-1185">Reference proteome</keyword>
<evidence type="ECO:0000313" key="2">
    <source>
        <dbReference type="Proteomes" id="UP000700059"/>
    </source>
</evidence>
<dbReference type="RefSeq" id="WP_221532498.1">
    <property type="nucleotide sequence ID" value="NZ_JAIGYP010000010.1"/>
</dbReference>
<reference evidence="1 2" key="1">
    <citation type="submission" date="2021-08" db="EMBL/GenBank/DDBJ databases">
        <title>Helicobacter spp. isolated from feces of Anatolian Ground Squirrel (Spermophilus xanthoprymnus) in Turkey.</title>
        <authorList>
            <person name="Aydin F."/>
            <person name="Abay S."/>
            <person name="Kayman T."/>
            <person name="Karakaya E."/>
            <person name="Saticioglu I.B."/>
        </authorList>
    </citation>
    <scope>NUCLEOTIDE SEQUENCE [LARGE SCALE GENOMIC DNA]</scope>
    <source>
        <strain evidence="1 2">Faydin-H70</strain>
    </source>
</reference>
<organism evidence="1 2">
    <name type="scientific">Helicobacter turcicus</name>
    <dbReference type="NCBI Taxonomy" id="2867412"/>
    <lineage>
        <taxon>Bacteria</taxon>
        <taxon>Pseudomonadati</taxon>
        <taxon>Campylobacterota</taxon>
        <taxon>Epsilonproteobacteria</taxon>
        <taxon>Campylobacterales</taxon>
        <taxon>Helicobacteraceae</taxon>
        <taxon>Helicobacter</taxon>
    </lineage>
</organism>